<comment type="caution">
    <text evidence="15">The sequence shown here is derived from an EMBL/GenBank/DDBJ whole genome shotgun (WGS) entry which is preliminary data.</text>
</comment>
<evidence type="ECO:0000256" key="8">
    <source>
        <dbReference type="ARBA" id="ARBA00022840"/>
    </source>
</evidence>
<dbReference type="GO" id="GO:0004371">
    <property type="term" value="F:glycerone kinase activity"/>
    <property type="evidence" value="ECO:0007669"/>
    <property type="project" value="UniProtKB-EC"/>
</dbReference>
<evidence type="ECO:0000259" key="13">
    <source>
        <dbReference type="PROSITE" id="PS51480"/>
    </source>
</evidence>
<dbReference type="FunFam" id="3.40.50.10440:FF:000001">
    <property type="entry name" value="Dihydroxyacetone kinase, DhaK subunit"/>
    <property type="match status" value="1"/>
</dbReference>
<dbReference type="SUPFAM" id="SSF101473">
    <property type="entry name" value="DhaL-like"/>
    <property type="match status" value="1"/>
</dbReference>
<dbReference type="GO" id="GO:0050354">
    <property type="term" value="F:triokinase activity"/>
    <property type="evidence" value="ECO:0007669"/>
    <property type="project" value="UniProtKB-EC"/>
</dbReference>
<evidence type="ECO:0000256" key="1">
    <source>
        <dbReference type="ARBA" id="ARBA00003264"/>
    </source>
</evidence>
<dbReference type="GO" id="GO:0005524">
    <property type="term" value="F:ATP binding"/>
    <property type="evidence" value="ECO:0007669"/>
    <property type="project" value="UniProtKB-KW"/>
</dbReference>
<dbReference type="NCBIfam" id="TIGR02361">
    <property type="entry name" value="dak_ATP"/>
    <property type="match status" value="1"/>
</dbReference>
<dbReference type="PROSITE" id="PS51480">
    <property type="entry name" value="DHAL"/>
    <property type="match status" value="1"/>
</dbReference>
<dbReference type="PANTHER" id="PTHR28629:SF14">
    <property type="entry name" value="DIHYDROXYACETONE KINASE 1"/>
    <property type="match status" value="1"/>
</dbReference>
<comment type="similarity">
    <text evidence="3">Belongs to the dihydroxyacetone kinase (DAK) family.</text>
</comment>
<evidence type="ECO:0000256" key="11">
    <source>
        <dbReference type="PIRSR" id="PIRSR612734-1"/>
    </source>
</evidence>
<dbReference type="FunFam" id="1.25.40.340:FF:000001">
    <property type="entry name" value="Dihydroxyacetone kinase 1"/>
    <property type="match status" value="1"/>
</dbReference>
<evidence type="ECO:0000256" key="4">
    <source>
        <dbReference type="ARBA" id="ARBA00022679"/>
    </source>
</evidence>
<dbReference type="AlphaFoldDB" id="A0A9P6W0R9"/>
<evidence type="ECO:0000256" key="2">
    <source>
        <dbReference type="ARBA" id="ARBA00004778"/>
    </source>
</evidence>
<dbReference type="PROSITE" id="PS51481">
    <property type="entry name" value="DHAK"/>
    <property type="match status" value="1"/>
</dbReference>
<evidence type="ECO:0000256" key="5">
    <source>
        <dbReference type="ARBA" id="ARBA00022741"/>
    </source>
</evidence>
<comment type="catalytic activity">
    <reaction evidence="9">
        <text>D-glyceraldehyde + ATP = D-glyceraldehyde 3-phosphate + ADP + H(+)</text>
        <dbReference type="Rhea" id="RHEA:13941"/>
        <dbReference type="ChEBI" id="CHEBI:15378"/>
        <dbReference type="ChEBI" id="CHEBI:17378"/>
        <dbReference type="ChEBI" id="CHEBI:30616"/>
        <dbReference type="ChEBI" id="CHEBI:59776"/>
        <dbReference type="ChEBI" id="CHEBI:456216"/>
        <dbReference type="EC" id="2.7.1.28"/>
    </reaction>
</comment>
<dbReference type="InterPro" id="IPR036117">
    <property type="entry name" value="DhaL_dom_sf"/>
</dbReference>
<evidence type="ECO:0000256" key="9">
    <source>
        <dbReference type="ARBA" id="ARBA00047974"/>
    </source>
</evidence>
<keyword evidence="16" id="KW-1185">Reference proteome</keyword>
<evidence type="ECO:0000256" key="10">
    <source>
        <dbReference type="ARBA" id="ARBA00048898"/>
    </source>
</evidence>
<dbReference type="InterPro" id="IPR012734">
    <property type="entry name" value="DhaK_ATP"/>
</dbReference>
<gene>
    <name evidence="15" type="primary">DAK2_2</name>
    <name evidence="15" type="ORF">C6P46_004555</name>
</gene>
<accession>A0A9P6W0R9</accession>
<sequence>MSHKHIINDHRKLAVDGLVGLGRLNPALNIDQVNRVACLRQVPKDRVAIISGGGSGHEPAHAGFVGEGLLTAAICGNVFASPNVGQIRQAVEQVANDKGTLAVVMRYTGDVLLFGLAKEQQAVTNPERPFRLTVVGDDVAVGRSQGRLVGRRGLAGTVLVYKLASALAETGADLEDVHALAEYAATRVGTMGAGLDHCHIPGTGPVEAHLAATEVELGMGIHNESGIGKIPLPSSAELVEKMLNYIIDTTDTERSFLPYEHDGKDEVILLVNNLGGISELELTSIANDVVHALESRRNKITVRRLMVGTVMTSLNLPGFSITTLLLPRQGAGKFSPDDLLKLWDAPASAPGWRFVSASEPGKPASRSTPSVETISSGAKNGAAPLAHSDYGAFERAVAAACEAVVAAEPEITRFDTIAGDGDAGLTLKAGAEGVLEMLRTSGLDGQDLVASVLQIAQVVEKTMDGTSGALYSIWFNALAAGLANTSTATSSTSPSPSLWAQALEHALRVLYDYTAARRPSRTLIDPLAAFTETFAASKGTGLDSAIQAAAEASEKTKNLVAQAGRAAYVDRAGLQEAQVPDPGAFGVVTILKGIQSSL</sequence>
<name>A0A9P6W0R9_RHOMI</name>
<keyword evidence="4" id="KW-0808">Transferase</keyword>
<dbReference type="OrthoDB" id="1724672at2759"/>
<dbReference type="GO" id="GO:0005829">
    <property type="term" value="C:cytosol"/>
    <property type="evidence" value="ECO:0007669"/>
    <property type="project" value="TreeGrafter"/>
</dbReference>
<comment type="function">
    <text evidence="1">Catalyzes both the phosphorylation of dihydroxyacetone and of glyceraldehyde.</text>
</comment>
<organism evidence="15 16">
    <name type="scientific">Rhodotorula mucilaginosa</name>
    <name type="common">Yeast</name>
    <name type="synonym">Rhodotorula rubra</name>
    <dbReference type="NCBI Taxonomy" id="5537"/>
    <lineage>
        <taxon>Eukaryota</taxon>
        <taxon>Fungi</taxon>
        <taxon>Dikarya</taxon>
        <taxon>Basidiomycota</taxon>
        <taxon>Pucciniomycotina</taxon>
        <taxon>Microbotryomycetes</taxon>
        <taxon>Sporidiobolales</taxon>
        <taxon>Sporidiobolaceae</taxon>
        <taxon>Rhodotorula</taxon>
    </lineage>
</organism>
<evidence type="ECO:0000313" key="16">
    <source>
        <dbReference type="Proteomes" id="UP000777482"/>
    </source>
</evidence>
<dbReference type="Gene3D" id="3.30.1180.20">
    <property type="entry name" value="Dihydroxyacetone kinase, domain 2"/>
    <property type="match status" value="1"/>
</dbReference>
<feature type="domain" description="DhaK" evidence="14">
    <location>
        <begin position="9"/>
        <end position="352"/>
    </location>
</feature>
<evidence type="ECO:0000256" key="3">
    <source>
        <dbReference type="ARBA" id="ARBA00008757"/>
    </source>
</evidence>
<dbReference type="Gene3D" id="3.40.50.10440">
    <property type="entry name" value="Dihydroxyacetone kinase, domain 1"/>
    <property type="match status" value="1"/>
</dbReference>
<dbReference type="SUPFAM" id="SSF82549">
    <property type="entry name" value="DAK1/DegV-like"/>
    <property type="match status" value="1"/>
</dbReference>
<comment type="pathway">
    <text evidence="2">Polyol metabolism; glycerol fermentation; glycerone phosphate from glycerol (oxidative route): step 2/2.</text>
</comment>
<proteinExistence type="inferred from homology"/>
<evidence type="ECO:0000256" key="12">
    <source>
        <dbReference type="PIRSR" id="PIRSR612734-2"/>
    </source>
</evidence>
<feature type="binding site" evidence="12">
    <location>
        <position position="110"/>
    </location>
    <ligand>
        <name>substrate</name>
    </ligand>
</feature>
<dbReference type="Proteomes" id="UP000777482">
    <property type="component" value="Unassembled WGS sequence"/>
</dbReference>
<evidence type="ECO:0000256" key="7">
    <source>
        <dbReference type="ARBA" id="ARBA00022798"/>
    </source>
</evidence>
<feature type="active site" description="Tele-hemiaminal-histidine intermediate" evidence="11">
    <location>
        <position position="222"/>
    </location>
</feature>
<dbReference type="Gene3D" id="1.25.40.340">
    <property type="match status" value="1"/>
</dbReference>
<dbReference type="SMART" id="SM01120">
    <property type="entry name" value="Dak2"/>
    <property type="match status" value="1"/>
</dbReference>
<keyword evidence="6 15" id="KW-0418">Kinase</keyword>
<keyword evidence="7" id="KW-0319">Glycerol metabolism</keyword>
<keyword evidence="5" id="KW-0547">Nucleotide-binding</keyword>
<dbReference type="FunFam" id="3.30.1180.20:FF:000001">
    <property type="entry name" value="Dihydroxyacetone kinase 1"/>
    <property type="match status" value="1"/>
</dbReference>
<dbReference type="InterPro" id="IPR004006">
    <property type="entry name" value="DhaK_dom"/>
</dbReference>
<evidence type="ECO:0000313" key="15">
    <source>
        <dbReference type="EMBL" id="KAG0660530.1"/>
    </source>
</evidence>
<comment type="catalytic activity">
    <reaction evidence="10">
        <text>dihydroxyacetone + ATP = dihydroxyacetone phosphate + ADP + H(+)</text>
        <dbReference type="Rhea" id="RHEA:15773"/>
        <dbReference type="ChEBI" id="CHEBI:15378"/>
        <dbReference type="ChEBI" id="CHEBI:16016"/>
        <dbReference type="ChEBI" id="CHEBI:30616"/>
        <dbReference type="ChEBI" id="CHEBI:57642"/>
        <dbReference type="ChEBI" id="CHEBI:456216"/>
        <dbReference type="EC" id="2.7.1.29"/>
    </reaction>
</comment>
<dbReference type="InterPro" id="IPR004007">
    <property type="entry name" value="DhaL_dom"/>
</dbReference>
<dbReference type="PANTHER" id="PTHR28629">
    <property type="entry name" value="TRIOKINASE/FMN CYCLASE"/>
    <property type="match status" value="1"/>
</dbReference>
<evidence type="ECO:0000259" key="14">
    <source>
        <dbReference type="PROSITE" id="PS51481"/>
    </source>
</evidence>
<feature type="domain" description="DhaL" evidence="13">
    <location>
        <begin position="391"/>
        <end position="596"/>
    </location>
</feature>
<protein>
    <submittedName>
        <fullName evidence="15">Dihydroxyacetone kinase 2</fullName>
    </submittedName>
</protein>
<keyword evidence="8" id="KW-0067">ATP-binding</keyword>
<dbReference type="GO" id="GO:0019563">
    <property type="term" value="P:glycerol catabolic process"/>
    <property type="evidence" value="ECO:0007669"/>
    <property type="project" value="TreeGrafter"/>
</dbReference>
<dbReference type="EMBL" id="PUHQ01000043">
    <property type="protein sequence ID" value="KAG0660530.1"/>
    <property type="molecule type" value="Genomic_DNA"/>
</dbReference>
<dbReference type="InterPro" id="IPR050861">
    <property type="entry name" value="Dihydroxyacetone_Kinase"/>
</dbReference>
<reference evidence="15 16" key="1">
    <citation type="submission" date="2020-11" db="EMBL/GenBank/DDBJ databases">
        <title>Kefir isolates.</title>
        <authorList>
            <person name="Marcisauskas S."/>
            <person name="Kim Y."/>
            <person name="Blasche S."/>
        </authorList>
    </citation>
    <scope>NUCLEOTIDE SEQUENCE [LARGE SCALE GENOMIC DNA]</scope>
    <source>
        <strain evidence="15 16">KR</strain>
    </source>
</reference>
<feature type="binding site" evidence="12">
    <location>
        <begin position="54"/>
        <end position="57"/>
    </location>
    <ligand>
        <name>substrate</name>
    </ligand>
</feature>
<dbReference type="Pfam" id="PF02733">
    <property type="entry name" value="Dak1"/>
    <property type="match status" value="1"/>
</dbReference>
<dbReference type="Pfam" id="PF02734">
    <property type="entry name" value="Dak2"/>
    <property type="match status" value="1"/>
</dbReference>
<evidence type="ECO:0000256" key="6">
    <source>
        <dbReference type="ARBA" id="ARBA00022777"/>
    </source>
</evidence>